<dbReference type="PIRSF" id="PIRSF001220">
    <property type="entry name" value="L-ASNase_gatD"/>
    <property type="match status" value="1"/>
</dbReference>
<evidence type="ECO:0000256" key="2">
    <source>
        <dbReference type="ARBA" id="ARBA00022801"/>
    </source>
</evidence>
<reference evidence="5 6" key="1">
    <citation type="submission" date="2023-07" db="EMBL/GenBank/DDBJ databases">
        <title>Sequencing the genomes of 1000 actinobacteria strains.</title>
        <authorList>
            <person name="Klenk H.-P."/>
        </authorList>
    </citation>
    <scope>NUCLEOTIDE SEQUENCE [LARGE SCALE GENOMIC DNA]</scope>
    <source>
        <strain evidence="5 6">DSM 19426</strain>
    </source>
</reference>
<name>A0ABU2BVA6_9ACTN</name>
<feature type="domain" description="L-asparaginase N-terminal" evidence="3">
    <location>
        <begin position="3"/>
        <end position="185"/>
    </location>
</feature>
<protein>
    <submittedName>
        <fullName evidence="5">L-asparaginase</fullName>
        <ecNumber evidence="5">3.5.1.1</ecNumber>
    </submittedName>
</protein>
<evidence type="ECO:0000313" key="6">
    <source>
        <dbReference type="Proteomes" id="UP001183648"/>
    </source>
</evidence>
<comment type="caution">
    <text evidence="5">The sequence shown here is derived from an EMBL/GenBank/DDBJ whole genome shotgun (WGS) entry which is preliminary data.</text>
</comment>
<dbReference type="EMBL" id="JAVDYG010000001">
    <property type="protein sequence ID" value="MDR7362196.1"/>
    <property type="molecule type" value="Genomic_DNA"/>
</dbReference>
<dbReference type="EC" id="3.5.1.1" evidence="5"/>
<dbReference type="CDD" id="cd08964">
    <property type="entry name" value="L-asparaginase_II"/>
    <property type="match status" value="1"/>
</dbReference>
<proteinExistence type="inferred from homology"/>
<dbReference type="InterPro" id="IPR036152">
    <property type="entry name" value="Asp/glu_Ase-like_sf"/>
</dbReference>
<evidence type="ECO:0000256" key="1">
    <source>
        <dbReference type="ARBA" id="ARBA00010518"/>
    </source>
</evidence>
<keyword evidence="6" id="KW-1185">Reference proteome</keyword>
<dbReference type="InterPro" id="IPR027474">
    <property type="entry name" value="L-asparaginase_N"/>
</dbReference>
<keyword evidence="2 5" id="KW-0378">Hydrolase</keyword>
<dbReference type="InterPro" id="IPR006034">
    <property type="entry name" value="Asparaginase/glutaminase-like"/>
</dbReference>
<dbReference type="SUPFAM" id="SSF53774">
    <property type="entry name" value="Glutaminase/Asparaginase"/>
    <property type="match status" value="1"/>
</dbReference>
<feature type="domain" description="Asparaginase/glutaminase C-terminal" evidence="4">
    <location>
        <begin position="210"/>
        <end position="313"/>
    </location>
</feature>
<accession>A0ABU2BVA6</accession>
<dbReference type="Gene3D" id="3.40.50.40">
    <property type="match status" value="1"/>
</dbReference>
<dbReference type="Pfam" id="PF17763">
    <property type="entry name" value="Asparaginase_C"/>
    <property type="match status" value="1"/>
</dbReference>
<dbReference type="PRINTS" id="PR00139">
    <property type="entry name" value="ASNGLNASE"/>
</dbReference>
<dbReference type="PROSITE" id="PS51732">
    <property type="entry name" value="ASN_GLN_ASE_3"/>
    <property type="match status" value="1"/>
</dbReference>
<dbReference type="InterPro" id="IPR040919">
    <property type="entry name" value="Asparaginase_C"/>
</dbReference>
<dbReference type="Pfam" id="PF00710">
    <property type="entry name" value="Asparaginase"/>
    <property type="match status" value="1"/>
</dbReference>
<dbReference type="Proteomes" id="UP001183648">
    <property type="component" value="Unassembled WGS sequence"/>
</dbReference>
<dbReference type="SFLD" id="SFLDS00057">
    <property type="entry name" value="Glutaminase/Asparaginase"/>
    <property type="match status" value="1"/>
</dbReference>
<dbReference type="RefSeq" id="WP_310301349.1">
    <property type="nucleotide sequence ID" value="NZ_BAAAPS010000008.1"/>
</dbReference>
<comment type="similarity">
    <text evidence="1">Belongs to the asparaginase 1 family.</text>
</comment>
<dbReference type="SMART" id="SM00870">
    <property type="entry name" value="Asparaginase"/>
    <property type="match status" value="1"/>
</dbReference>
<dbReference type="PANTHER" id="PTHR11707:SF28">
    <property type="entry name" value="60 KDA LYSOPHOSPHOLIPASE"/>
    <property type="match status" value="1"/>
</dbReference>
<dbReference type="PANTHER" id="PTHR11707">
    <property type="entry name" value="L-ASPARAGINASE"/>
    <property type="match status" value="1"/>
</dbReference>
<dbReference type="Gene3D" id="3.40.50.1170">
    <property type="entry name" value="L-asparaginase, N-terminal domain"/>
    <property type="match status" value="1"/>
</dbReference>
<dbReference type="PIRSF" id="PIRSF500176">
    <property type="entry name" value="L_ASNase"/>
    <property type="match status" value="1"/>
</dbReference>
<sequence length="336" mass="34742">MTRVRVLFLGGTIAMTMDELTGGELLPDLSGSDLLAGVPLPPDLVIEPVDVARVDSSTLTFDTCLRVLDLAEEAVRDGAGGVVVVQGTDSLEETSFLWDLLWAHDEPLVVTGAMRSADQPGADGPANLVAAVGTAASPRCRGQGVLVAVGDEIHAARFVAKRHASNPAAFGSPELGPVGRVVEGAPVLLARLERRTPLPRPDRGDRPWPRVGLVTAGLDDDPAAYLAVASVSDALVVEGFGAGQLRPEVAEALDGVVARIPVLLASRAGAGAVATRTYGGPGSGSDLHRRGLVPTGHLGALKARVLARLLLAGADPGDDPVRLRQSLGTVFAAYRR</sequence>
<dbReference type="GO" id="GO:0004067">
    <property type="term" value="F:asparaginase activity"/>
    <property type="evidence" value="ECO:0007669"/>
    <property type="project" value="UniProtKB-EC"/>
</dbReference>
<gene>
    <name evidence="5" type="ORF">J2S63_001749</name>
</gene>
<evidence type="ECO:0000313" key="5">
    <source>
        <dbReference type="EMBL" id="MDR7362196.1"/>
    </source>
</evidence>
<dbReference type="InterPro" id="IPR004550">
    <property type="entry name" value="AsnASE_II"/>
</dbReference>
<dbReference type="InterPro" id="IPR037152">
    <property type="entry name" value="L-asparaginase_N_sf"/>
</dbReference>
<organism evidence="5 6">
    <name type="scientific">Nocardioides marmoribigeumensis</name>
    <dbReference type="NCBI Taxonomy" id="433649"/>
    <lineage>
        <taxon>Bacteria</taxon>
        <taxon>Bacillati</taxon>
        <taxon>Actinomycetota</taxon>
        <taxon>Actinomycetes</taxon>
        <taxon>Propionibacteriales</taxon>
        <taxon>Nocardioidaceae</taxon>
        <taxon>Nocardioides</taxon>
    </lineage>
</organism>
<evidence type="ECO:0000259" key="4">
    <source>
        <dbReference type="Pfam" id="PF17763"/>
    </source>
</evidence>
<evidence type="ECO:0000259" key="3">
    <source>
        <dbReference type="Pfam" id="PF00710"/>
    </source>
</evidence>
<dbReference type="InterPro" id="IPR027473">
    <property type="entry name" value="L-asparaginase_C"/>
</dbReference>